<evidence type="ECO:0000256" key="2">
    <source>
        <dbReference type="SAM" id="Phobius"/>
    </source>
</evidence>
<dbReference type="Pfam" id="PF25967">
    <property type="entry name" value="RND-MFP_C"/>
    <property type="match status" value="1"/>
</dbReference>
<dbReference type="NCBIfam" id="TIGR01730">
    <property type="entry name" value="RND_mfp"/>
    <property type="match status" value="1"/>
</dbReference>
<keyword evidence="2" id="KW-0472">Membrane</keyword>
<dbReference type="Proteomes" id="UP000034406">
    <property type="component" value="Unassembled WGS sequence"/>
</dbReference>
<dbReference type="STRING" id="1618490.US90_C0016G0013"/>
<evidence type="ECO:0000313" key="4">
    <source>
        <dbReference type="EMBL" id="KKQ69511.1"/>
    </source>
</evidence>
<gene>
    <name evidence="4" type="ORF">US90_C0016G0013</name>
</gene>
<dbReference type="PANTHER" id="PTHR30469:SF33">
    <property type="entry name" value="SLR1207 PROTEIN"/>
    <property type="match status" value="1"/>
</dbReference>
<dbReference type="Gene3D" id="2.40.30.170">
    <property type="match status" value="1"/>
</dbReference>
<keyword evidence="2" id="KW-1133">Transmembrane helix</keyword>
<dbReference type="Gene3D" id="2.40.420.20">
    <property type="match status" value="1"/>
</dbReference>
<evidence type="ECO:0000259" key="3">
    <source>
        <dbReference type="Pfam" id="PF25967"/>
    </source>
</evidence>
<evidence type="ECO:0000313" key="5">
    <source>
        <dbReference type="Proteomes" id="UP000034406"/>
    </source>
</evidence>
<organism evidence="4 5">
    <name type="scientific">Candidatus Shapirobacteria bacterium GW2011_GWE2_38_30</name>
    <dbReference type="NCBI Taxonomy" id="1618490"/>
    <lineage>
        <taxon>Bacteria</taxon>
        <taxon>Candidatus Shapironibacteriota</taxon>
    </lineage>
</organism>
<dbReference type="EMBL" id="LBUT01000016">
    <property type="protein sequence ID" value="KKQ69511.1"/>
    <property type="molecule type" value="Genomic_DNA"/>
</dbReference>
<dbReference type="InterPro" id="IPR058627">
    <property type="entry name" value="MdtA-like_C"/>
</dbReference>
<dbReference type="InterPro" id="IPR006143">
    <property type="entry name" value="RND_pump_MFP"/>
</dbReference>
<protein>
    <submittedName>
        <fullName evidence="4">Efflux transporter, RND family, MFP subunit</fullName>
    </submittedName>
</protein>
<reference evidence="4 5" key="1">
    <citation type="journal article" date="2015" name="Nature">
        <title>rRNA introns, odd ribosomes, and small enigmatic genomes across a large radiation of phyla.</title>
        <authorList>
            <person name="Brown C.T."/>
            <person name="Hug L.A."/>
            <person name="Thomas B.C."/>
            <person name="Sharon I."/>
            <person name="Castelle C.J."/>
            <person name="Singh A."/>
            <person name="Wilkins M.J."/>
            <person name="Williams K.H."/>
            <person name="Banfield J.F."/>
        </authorList>
    </citation>
    <scope>NUCLEOTIDE SEQUENCE [LARGE SCALE GENOMIC DNA]</scope>
</reference>
<feature type="transmembrane region" description="Helical" evidence="2">
    <location>
        <begin position="12"/>
        <end position="29"/>
    </location>
</feature>
<proteinExistence type="inferred from homology"/>
<name>A0A0G0MX54_9BACT</name>
<feature type="domain" description="Multidrug resistance protein MdtA-like C-terminal permuted SH3" evidence="3">
    <location>
        <begin position="288"/>
        <end position="345"/>
    </location>
</feature>
<dbReference type="GO" id="GO:0015562">
    <property type="term" value="F:efflux transmembrane transporter activity"/>
    <property type="evidence" value="ECO:0007669"/>
    <property type="project" value="TreeGrafter"/>
</dbReference>
<dbReference type="Gene3D" id="2.40.50.100">
    <property type="match status" value="1"/>
</dbReference>
<keyword evidence="2" id="KW-0812">Transmembrane</keyword>
<dbReference type="AlphaFoldDB" id="A0A0G0MX54"/>
<evidence type="ECO:0000256" key="1">
    <source>
        <dbReference type="ARBA" id="ARBA00009477"/>
    </source>
</evidence>
<sequence>MKSIQKYKNKLIIAVLIVIALIIGINWNNNRKFSDPSVFNPQKDTIVTVKKSAIKSELTLAGSVSAEEIALLRFQNPGKLVWVGVKVGDSVKKWQAVASLDKEQLRKSLQTQFNNYRTQLSQFWDTQDNYKDTIISDTIQRILDRTQYSLDNSVINYEIADMAIKESTLVSPISGIVTQIDQAQVGTNISPASTSITIINPESIFFRSEIDQEDVTKISIGQKATIRIDAFPDTDFETEITHISFIPVAGQSSTVYEIRFNLPIENKNLNYRLGMDGDVLITLQQQENALVIPIDALNDDNGKSYVWVKNDDKLIKKYITTGIENDTEIQILKGLNFNDPIVIKKI</sequence>
<accession>A0A0G0MX54</accession>
<dbReference type="GO" id="GO:1990281">
    <property type="term" value="C:efflux pump complex"/>
    <property type="evidence" value="ECO:0007669"/>
    <property type="project" value="TreeGrafter"/>
</dbReference>
<comment type="similarity">
    <text evidence="1">Belongs to the membrane fusion protein (MFP) (TC 8.A.1) family.</text>
</comment>
<comment type="caution">
    <text evidence="4">The sequence shown here is derived from an EMBL/GenBank/DDBJ whole genome shotgun (WGS) entry which is preliminary data.</text>
</comment>
<dbReference type="PANTHER" id="PTHR30469">
    <property type="entry name" value="MULTIDRUG RESISTANCE PROTEIN MDTA"/>
    <property type="match status" value="1"/>
</dbReference>